<feature type="transmembrane region" description="Helical" evidence="5">
    <location>
        <begin position="350"/>
        <end position="376"/>
    </location>
</feature>
<evidence type="ECO:0000256" key="2">
    <source>
        <dbReference type="ARBA" id="ARBA00022692"/>
    </source>
</evidence>
<dbReference type="InterPro" id="IPR001898">
    <property type="entry name" value="SLC13A/DASS"/>
</dbReference>
<feature type="transmembrane region" description="Helical" evidence="5">
    <location>
        <begin position="75"/>
        <end position="98"/>
    </location>
</feature>
<feature type="transmembrane region" description="Helical" evidence="5">
    <location>
        <begin position="144"/>
        <end position="160"/>
    </location>
</feature>
<keyword evidence="3 5" id="KW-1133">Transmembrane helix</keyword>
<accession>A0A2N3PYB9</accession>
<gene>
    <name evidence="6" type="ORF">CWS72_07275</name>
</gene>
<sequence length="457" mass="48045">MSHRRLSISRLGAALAVAAALLVLLIRPLPSSESAALALCLAAIGLWATGAIPEYVTAIAFFTLAMLFKIGSPGVIFGGFESAAWWLIFGGLIMGVAVKTTGLGERIARRLARSFGGSYWGVITGVTVVGVTLGFVMPSSMGRAVLLMPIALSLAGRFGFAPGSKGRTGIVLAAAFGCHVPTFSILPANVPNMVLVGAAETAYRYVPTYGTYLLLHFPVLGFLKTAIMVPLIVWLCPDRPQPAGADIRTPLRNDERWLAMLLIVALAFWMTDSLHHVSPAWVSMAAALLLLAPGFGLVGRKAFGEQINYGSLFYVAGIMGLGSLVDKSGLGGRLADAIVQILPLAPSSPIMNFASLSAVSTVVGLATTLPGVPAVLTPLAAQMAQASGLPLDTILMSQVLGFSNPILPYESAPLVVAMQLGGERMGPAQILCLLLAVITIVFLLPINFLWWRLLGWI</sequence>
<dbReference type="RefSeq" id="WP_101249907.1">
    <property type="nucleotide sequence ID" value="NZ_PIUM01000005.1"/>
</dbReference>
<feature type="transmembrane region" description="Helical" evidence="5">
    <location>
        <begin position="427"/>
        <end position="451"/>
    </location>
</feature>
<evidence type="ECO:0000256" key="5">
    <source>
        <dbReference type="SAM" id="Phobius"/>
    </source>
</evidence>
<evidence type="ECO:0000256" key="3">
    <source>
        <dbReference type="ARBA" id="ARBA00022989"/>
    </source>
</evidence>
<dbReference type="GO" id="GO:0005886">
    <property type="term" value="C:plasma membrane"/>
    <property type="evidence" value="ECO:0007669"/>
    <property type="project" value="TreeGrafter"/>
</dbReference>
<evidence type="ECO:0000256" key="4">
    <source>
        <dbReference type="ARBA" id="ARBA00023136"/>
    </source>
</evidence>
<evidence type="ECO:0000313" key="7">
    <source>
        <dbReference type="Proteomes" id="UP000233293"/>
    </source>
</evidence>
<dbReference type="PANTHER" id="PTHR10283">
    <property type="entry name" value="SOLUTE CARRIER FAMILY 13 MEMBER"/>
    <property type="match status" value="1"/>
</dbReference>
<comment type="caution">
    <text evidence="6">The sequence shown here is derived from an EMBL/GenBank/DDBJ whole genome shotgun (WGS) entry which is preliminary data.</text>
</comment>
<name>A0A2N3PYB9_9PROT</name>
<feature type="transmembrane region" description="Helical" evidence="5">
    <location>
        <begin position="213"/>
        <end position="236"/>
    </location>
</feature>
<feature type="transmembrane region" description="Helical" evidence="5">
    <location>
        <begin position="257"/>
        <end position="274"/>
    </location>
</feature>
<feature type="transmembrane region" description="Helical" evidence="5">
    <location>
        <begin position="280"/>
        <end position="299"/>
    </location>
</feature>
<keyword evidence="7" id="KW-1185">Reference proteome</keyword>
<feature type="transmembrane region" description="Helical" evidence="5">
    <location>
        <begin position="311"/>
        <end position="330"/>
    </location>
</feature>
<reference evidence="7" key="1">
    <citation type="submission" date="2017-12" db="EMBL/GenBank/DDBJ databases">
        <title>Draft genome sequence of Telmatospirillum siberiense 26-4b1T, an acidotolerant peatland alphaproteobacterium potentially involved in sulfur cycling.</title>
        <authorList>
            <person name="Hausmann B."/>
            <person name="Pjevac P."/>
            <person name="Schreck K."/>
            <person name="Herbold C.W."/>
            <person name="Daims H."/>
            <person name="Wagner M."/>
            <person name="Pester M."/>
            <person name="Loy A."/>
        </authorList>
    </citation>
    <scope>NUCLEOTIDE SEQUENCE [LARGE SCALE GENOMIC DNA]</scope>
    <source>
        <strain evidence="7">26-4b1</strain>
    </source>
</reference>
<feature type="transmembrane region" description="Helical" evidence="5">
    <location>
        <begin position="118"/>
        <end position="137"/>
    </location>
</feature>
<proteinExistence type="predicted"/>
<evidence type="ECO:0000256" key="1">
    <source>
        <dbReference type="ARBA" id="ARBA00004141"/>
    </source>
</evidence>
<dbReference type="Pfam" id="PF00939">
    <property type="entry name" value="Na_sulph_symp"/>
    <property type="match status" value="1"/>
</dbReference>
<evidence type="ECO:0000313" key="6">
    <source>
        <dbReference type="EMBL" id="PKU25383.1"/>
    </source>
</evidence>
<dbReference type="EMBL" id="PIUM01000005">
    <property type="protein sequence ID" value="PKU25383.1"/>
    <property type="molecule type" value="Genomic_DNA"/>
</dbReference>
<dbReference type="GO" id="GO:0022857">
    <property type="term" value="F:transmembrane transporter activity"/>
    <property type="evidence" value="ECO:0007669"/>
    <property type="project" value="InterPro"/>
</dbReference>
<organism evidence="6 7">
    <name type="scientific">Telmatospirillum siberiense</name>
    <dbReference type="NCBI Taxonomy" id="382514"/>
    <lineage>
        <taxon>Bacteria</taxon>
        <taxon>Pseudomonadati</taxon>
        <taxon>Pseudomonadota</taxon>
        <taxon>Alphaproteobacteria</taxon>
        <taxon>Rhodospirillales</taxon>
        <taxon>Rhodospirillaceae</taxon>
        <taxon>Telmatospirillum</taxon>
    </lineage>
</organism>
<dbReference type="Proteomes" id="UP000233293">
    <property type="component" value="Unassembled WGS sequence"/>
</dbReference>
<protein>
    <submittedName>
        <fullName evidence="6">Sodium:sulfate symporter</fullName>
    </submittedName>
</protein>
<keyword evidence="4 5" id="KW-0472">Membrane</keyword>
<comment type="subcellular location">
    <subcellularLocation>
        <location evidence="1">Membrane</location>
        <topology evidence="1">Multi-pass membrane protein</topology>
    </subcellularLocation>
</comment>
<keyword evidence="2 5" id="KW-0812">Transmembrane</keyword>
<dbReference type="AlphaFoldDB" id="A0A2N3PYB9"/>
<dbReference type="OrthoDB" id="5460483at2"/>